<dbReference type="EMBL" id="JABANP010000147">
    <property type="protein sequence ID" value="KAF4688586.1"/>
    <property type="molecule type" value="Genomic_DNA"/>
</dbReference>
<evidence type="ECO:0000313" key="1">
    <source>
        <dbReference type="EMBL" id="KAF4688586.1"/>
    </source>
</evidence>
<sequence length="159" mass="18489">MDQNISSAGWGWGERPPSISGNWRMRVCRVLDEHAPLRSFRNGQQKLDAARLKDHRGRTWSTSTVEGVAEDIHKHFGEVNPFDHFLEEIKEKYQSPMTELKCKSLFAFIENHPPEDYDAGSEWIGTFVDSNIDEYTRRAQVWRRDHPPPRLEDLKGVIV</sequence>
<dbReference type="OrthoDB" id="10303102at2759"/>
<protein>
    <submittedName>
        <fullName evidence="1">Uncharacterized protein</fullName>
    </submittedName>
</protein>
<gene>
    <name evidence="1" type="ORF">FOZ60_002578</name>
</gene>
<proteinExistence type="predicted"/>
<name>A0A7J6NYH1_PEROL</name>
<accession>A0A7J6NYH1</accession>
<organism evidence="1 2">
    <name type="scientific">Perkinsus olseni</name>
    <name type="common">Perkinsus atlanticus</name>
    <dbReference type="NCBI Taxonomy" id="32597"/>
    <lineage>
        <taxon>Eukaryota</taxon>
        <taxon>Sar</taxon>
        <taxon>Alveolata</taxon>
        <taxon>Perkinsozoa</taxon>
        <taxon>Perkinsea</taxon>
        <taxon>Perkinsida</taxon>
        <taxon>Perkinsidae</taxon>
        <taxon>Perkinsus</taxon>
    </lineage>
</organism>
<reference evidence="1 2" key="1">
    <citation type="submission" date="2020-04" db="EMBL/GenBank/DDBJ databases">
        <title>Perkinsus olseni comparative genomics.</title>
        <authorList>
            <person name="Bogema D.R."/>
        </authorList>
    </citation>
    <scope>NUCLEOTIDE SEQUENCE [LARGE SCALE GENOMIC DNA]</scope>
    <source>
        <strain evidence="1">00978-12</strain>
    </source>
</reference>
<comment type="caution">
    <text evidence="1">The sequence shown here is derived from an EMBL/GenBank/DDBJ whole genome shotgun (WGS) entry which is preliminary data.</text>
</comment>
<dbReference type="AlphaFoldDB" id="A0A7J6NYH1"/>
<dbReference type="Proteomes" id="UP000541610">
    <property type="component" value="Unassembled WGS sequence"/>
</dbReference>
<evidence type="ECO:0000313" key="2">
    <source>
        <dbReference type="Proteomes" id="UP000541610"/>
    </source>
</evidence>